<dbReference type="SUPFAM" id="SSF53649">
    <property type="entry name" value="Alkaline phosphatase-like"/>
    <property type="match status" value="1"/>
</dbReference>
<feature type="domain" description="Metalloenzyme" evidence="6">
    <location>
        <begin position="4"/>
        <end position="311"/>
    </location>
</feature>
<dbReference type="AlphaFoldDB" id="V6LSF4"/>
<dbReference type="EMBL" id="AUWU02000001">
    <property type="protein sequence ID" value="KAH0577673.1"/>
    <property type="molecule type" value="Genomic_DNA"/>
</dbReference>
<evidence type="ECO:0000313" key="8">
    <source>
        <dbReference type="EMBL" id="KAH0577673.1"/>
    </source>
</evidence>
<dbReference type="PANTHER" id="PTHR31209">
    <property type="entry name" value="COFACTOR-INDEPENDENT PHOSPHOGLYCERATE MUTASE"/>
    <property type="match status" value="1"/>
</dbReference>
<organism evidence="7">
    <name type="scientific">Spironucleus salmonicida</name>
    <dbReference type="NCBI Taxonomy" id="348837"/>
    <lineage>
        <taxon>Eukaryota</taxon>
        <taxon>Metamonada</taxon>
        <taxon>Diplomonadida</taxon>
        <taxon>Hexamitidae</taxon>
        <taxon>Hexamitinae</taxon>
        <taxon>Spironucleus</taxon>
    </lineage>
</organism>
<dbReference type="InterPro" id="IPR042253">
    <property type="entry name" value="Pglycerate_mutase_ApgM_sf"/>
</dbReference>
<name>V6LSF4_9EUKA</name>
<evidence type="ECO:0000259" key="6">
    <source>
        <dbReference type="Pfam" id="PF01676"/>
    </source>
</evidence>
<dbReference type="GO" id="GO:0004619">
    <property type="term" value="F:phosphoglycerate mutase activity"/>
    <property type="evidence" value="ECO:0007669"/>
    <property type="project" value="UniProtKB-EC"/>
</dbReference>
<comment type="function">
    <text evidence="2">Catalyzes the interconversion of 2-phosphoglycerate and 3-phosphoglycerate.</text>
</comment>
<dbReference type="Pfam" id="PF10143">
    <property type="entry name" value="PhosphMutase"/>
    <property type="match status" value="1"/>
</dbReference>
<reference evidence="8" key="2">
    <citation type="submission" date="2020-12" db="EMBL/GenBank/DDBJ databases">
        <title>New Spironucleus salmonicida genome in near-complete chromosomes.</title>
        <authorList>
            <person name="Xu F."/>
            <person name="Kurt Z."/>
            <person name="Jimenez-Gonzalez A."/>
            <person name="Astvaldsson A."/>
            <person name="Andersson J.O."/>
            <person name="Svard S.G."/>
        </authorList>
    </citation>
    <scope>NUCLEOTIDE SEQUENCE</scope>
    <source>
        <strain evidence="8">ATCC 50377</strain>
    </source>
</reference>
<dbReference type="VEuPathDB" id="GiardiaDB:SS50377_21027"/>
<evidence type="ECO:0000313" key="9">
    <source>
        <dbReference type="Proteomes" id="UP000018208"/>
    </source>
</evidence>
<dbReference type="Proteomes" id="UP000018208">
    <property type="component" value="Unassembled WGS sequence"/>
</dbReference>
<reference evidence="7 8" key="1">
    <citation type="journal article" date="2014" name="PLoS Genet.">
        <title>The Genome of Spironucleus salmonicida Highlights a Fish Pathogen Adapted to Fluctuating Environments.</title>
        <authorList>
            <person name="Xu F."/>
            <person name="Jerlstrom-Hultqvist J."/>
            <person name="Einarsson E."/>
            <person name="Astvaldsson A."/>
            <person name="Svard S.G."/>
            <person name="Andersson J.O."/>
        </authorList>
    </citation>
    <scope>NUCLEOTIDE SEQUENCE</scope>
    <source>
        <strain evidence="8">ATCC 50377</strain>
    </source>
</reference>
<dbReference type="Gene3D" id="3.30.70.2130">
    <property type="entry name" value="Metalloenzyme domain"/>
    <property type="match status" value="1"/>
</dbReference>
<sequence>MKLFFILDGLGDTARPSPLKQAQTHYFDKYQQKCNLFKFQAVLGQVPTSDEAFASFLDLQIPKRGVLEALGDGHNISAGQTAFKCIFASQSDNTITNRHPHISNENGLQLVNEISNIDNIKIIHQNQHRFSIVCDDFTEYENDPLIDGQKIKETQDQRLLLIQNKIDNILQKSSIAIQHKINTVLFRAPGQFQPQLIKNTKYIFFTDSQVIYGIALSLNCDVFYWHKINFLELLHQYENRTVIFHFDNTDKASHQGNIALKIKEIETADKIFGKIMDEVKVEQFCIFGDHATPCKDKVHSSDFVPLMISGGSGCLFSDEDCLFEKLVCGREILDKMDV</sequence>
<dbReference type="EMBL" id="KI546135">
    <property type="protein sequence ID" value="EST43689.1"/>
    <property type="molecule type" value="Genomic_DNA"/>
</dbReference>
<evidence type="ECO:0000256" key="1">
    <source>
        <dbReference type="ARBA" id="ARBA00000370"/>
    </source>
</evidence>
<comment type="similarity">
    <text evidence="4">Belongs to the BPG-independent phosphoglycerate mutase family. A-PGAM subfamily.</text>
</comment>
<accession>V6LSF4</accession>
<evidence type="ECO:0000256" key="4">
    <source>
        <dbReference type="ARBA" id="ARBA00005524"/>
    </source>
</evidence>
<dbReference type="InterPro" id="IPR004456">
    <property type="entry name" value="Pglycerate_mutase_ApgM"/>
</dbReference>
<dbReference type="Pfam" id="PF01676">
    <property type="entry name" value="Metalloenzyme"/>
    <property type="match status" value="1"/>
</dbReference>
<evidence type="ECO:0000256" key="2">
    <source>
        <dbReference type="ARBA" id="ARBA00002315"/>
    </source>
</evidence>
<comment type="catalytic activity">
    <reaction evidence="1">
        <text>(2R)-2-phosphoglycerate = (2R)-3-phosphoglycerate</text>
        <dbReference type="Rhea" id="RHEA:15901"/>
        <dbReference type="ChEBI" id="CHEBI:58272"/>
        <dbReference type="ChEBI" id="CHEBI:58289"/>
        <dbReference type="EC" id="5.4.2.12"/>
    </reaction>
</comment>
<dbReference type="InterPro" id="IPR006124">
    <property type="entry name" value="Metalloenzyme"/>
</dbReference>
<proteinExistence type="inferred from homology"/>
<protein>
    <submittedName>
        <fullName evidence="7">2,3-bisphosphoglycerate-independent phosphoglycerate mutase</fullName>
    </submittedName>
</protein>
<dbReference type="Gene3D" id="3.40.720.10">
    <property type="entry name" value="Alkaline Phosphatase, subunit A"/>
    <property type="match status" value="1"/>
</dbReference>
<evidence type="ECO:0000313" key="7">
    <source>
        <dbReference type="EMBL" id="EST43689.1"/>
    </source>
</evidence>
<dbReference type="GO" id="GO:0046872">
    <property type="term" value="F:metal ion binding"/>
    <property type="evidence" value="ECO:0007669"/>
    <property type="project" value="InterPro"/>
</dbReference>
<evidence type="ECO:0000256" key="3">
    <source>
        <dbReference type="ARBA" id="ARBA00004921"/>
    </source>
</evidence>
<dbReference type="InterPro" id="IPR017850">
    <property type="entry name" value="Alkaline_phosphatase_core_sf"/>
</dbReference>
<dbReference type="PANTHER" id="PTHR31209:SF0">
    <property type="entry name" value="METALLOENZYME DOMAIN-CONTAINING PROTEIN"/>
    <property type="match status" value="1"/>
</dbReference>
<evidence type="ECO:0000256" key="5">
    <source>
        <dbReference type="ARBA" id="ARBA00023152"/>
    </source>
</evidence>
<keyword evidence="5" id="KW-0324">Glycolysis</keyword>
<comment type="pathway">
    <text evidence="3">Carbohydrate degradation.</text>
</comment>
<gene>
    <name evidence="7" type="ORF">SS50377_16739</name>
    <name evidence="8" type="ORF">SS50377_21027</name>
</gene>
<keyword evidence="9" id="KW-1185">Reference proteome</keyword>
<dbReference type="GO" id="GO:0006096">
    <property type="term" value="P:glycolytic process"/>
    <property type="evidence" value="ECO:0007669"/>
    <property type="project" value="UniProtKB-KW"/>
</dbReference>